<dbReference type="UniPathway" id="UPA00904">
    <property type="reaction ID" value="UER00873"/>
</dbReference>
<dbReference type="InterPro" id="IPR010044">
    <property type="entry name" value="MTAP"/>
</dbReference>
<comment type="similarity">
    <text evidence="4">Belongs to the PNP/MTAP phosphorylase family. MTAP subfamily.</text>
</comment>
<dbReference type="PANTHER" id="PTHR42679:SF2">
    <property type="entry name" value="S-METHYL-5'-THIOADENOSINE PHOSPHORYLASE"/>
    <property type="match status" value="1"/>
</dbReference>
<evidence type="ECO:0000256" key="2">
    <source>
        <dbReference type="ARBA" id="ARBA00022679"/>
    </source>
</evidence>
<feature type="binding site" evidence="4">
    <location>
        <begin position="66"/>
        <end position="67"/>
    </location>
    <ligand>
        <name>phosphate</name>
        <dbReference type="ChEBI" id="CHEBI:43474"/>
    </ligand>
</feature>
<dbReference type="FunFam" id="3.40.50.1580:FF:000012">
    <property type="entry name" value="Probable 6-oxopurine nucleoside phosphorylase"/>
    <property type="match status" value="1"/>
</dbReference>
<keyword evidence="2 4" id="KW-0808">Transferase</keyword>
<dbReference type="GO" id="GO:0019509">
    <property type="term" value="P:L-methionine salvage from methylthioadenosine"/>
    <property type="evidence" value="ECO:0007669"/>
    <property type="project" value="UniProtKB-UniRule"/>
</dbReference>
<feature type="binding site" evidence="4">
    <location>
        <position position="197"/>
    </location>
    <ligand>
        <name>substrate</name>
    </ligand>
</feature>
<evidence type="ECO:0000256" key="4">
    <source>
        <dbReference type="HAMAP-Rule" id="MF_01963"/>
    </source>
</evidence>
<protein>
    <recommendedName>
        <fullName evidence="4">S-methyl-5'-thioadenosine phosphorylase</fullName>
        <ecNumber evidence="4">2.4.2.28</ecNumber>
    </recommendedName>
    <alternativeName>
        <fullName evidence="4">5'-methylthioadenosine phosphorylase</fullName>
        <shortName evidence="4">MTA phosphorylase</shortName>
        <shortName evidence="4">MTAP</shortName>
    </alternativeName>
</protein>
<feature type="binding site" evidence="4">
    <location>
        <position position="198"/>
    </location>
    <ligand>
        <name>phosphate</name>
        <dbReference type="ChEBI" id="CHEBI:43474"/>
    </ligand>
</feature>
<sequence length="303" mass="32370">MSPSSPQPAAPPAEEVSVGVIGGSGLYEIDGLTGIEEIVLSTPFGEPSDSFVVGRLEGVRMVFLPRHGRGHRISPSEINYRANIWGMKRLGVNRILGVGAVGSLKEEIPPGDFVAVDQFIDRTRHRADTFFEGGVVAHVMFGDPVCAGLRGVLRDAATEAGVKVHDGGTYVCMEGPQFSTRAESQMYRGLGAHVIGMTNLQEAKLAREAEICYATLAMSTDYDCWFEGHDDVTVDAILAVMAKNVGFAREAVRLAAPRAHALGSCGCHRSLETAILTSPAAISEEARLRLGLLLERPLGARKG</sequence>
<dbReference type="InterPro" id="IPR035994">
    <property type="entry name" value="Nucleoside_phosphorylase_sf"/>
</dbReference>
<comment type="function">
    <text evidence="4">Catalyzes the reversible phosphorylation of S-methyl-5'-thioadenosine (MTA) to adenine and 5-methylthioribose-1-phosphate. Involved in the breakdown of MTA, a major by-product of polyamine biosynthesis. Responsible for the first step in the methionine salvage pathway after MTA has been generated from S-adenosylmethionine. Has broad substrate specificity with 6-aminopurine nucleosides as preferred substrates.</text>
</comment>
<dbReference type="EMBL" id="CP036434">
    <property type="protein sequence ID" value="QDV06262.1"/>
    <property type="molecule type" value="Genomic_DNA"/>
</dbReference>
<dbReference type="InterPro" id="IPR000845">
    <property type="entry name" value="Nucleoside_phosphorylase_d"/>
</dbReference>
<gene>
    <name evidence="4 6" type="primary">mtnP</name>
    <name evidence="6" type="ORF">Poly30_17700</name>
</gene>
<dbReference type="PANTHER" id="PTHR42679">
    <property type="entry name" value="S-METHYL-5'-THIOADENOSINE PHOSPHORYLASE"/>
    <property type="match status" value="1"/>
</dbReference>
<keyword evidence="3 4" id="KW-0660">Purine salvage</keyword>
<dbReference type="NCBIfam" id="TIGR01694">
    <property type="entry name" value="MTAP"/>
    <property type="match status" value="1"/>
</dbReference>
<keyword evidence="7" id="KW-1185">Reference proteome</keyword>
<feature type="binding site" evidence="4">
    <location>
        <position position="24"/>
    </location>
    <ligand>
        <name>phosphate</name>
        <dbReference type="ChEBI" id="CHEBI:43474"/>
    </ligand>
</feature>
<evidence type="ECO:0000313" key="6">
    <source>
        <dbReference type="EMBL" id="QDV06262.1"/>
    </source>
</evidence>
<dbReference type="EC" id="2.4.2.28" evidence="4"/>
<comment type="pathway">
    <text evidence="4">Amino-acid biosynthesis; L-methionine biosynthesis via salvage pathway; S-methyl-5-thio-alpha-D-ribose 1-phosphate from S-methyl-5'-thioadenosine (phosphorylase route): step 1/1.</text>
</comment>
<dbReference type="RefSeq" id="WP_145196290.1">
    <property type="nucleotide sequence ID" value="NZ_CP036434.1"/>
</dbReference>
<organism evidence="6 7">
    <name type="scientific">Saltatorellus ferox</name>
    <dbReference type="NCBI Taxonomy" id="2528018"/>
    <lineage>
        <taxon>Bacteria</taxon>
        <taxon>Pseudomonadati</taxon>
        <taxon>Planctomycetota</taxon>
        <taxon>Planctomycetia</taxon>
        <taxon>Planctomycetia incertae sedis</taxon>
        <taxon>Saltatorellus</taxon>
    </lineage>
</organism>
<dbReference type="GO" id="GO:0006166">
    <property type="term" value="P:purine ribonucleoside salvage"/>
    <property type="evidence" value="ECO:0007669"/>
    <property type="project" value="UniProtKB-KW"/>
</dbReference>
<comment type="caution">
    <text evidence="4">Lacks conserved residue(s) required for the propagation of feature annotation.</text>
</comment>
<evidence type="ECO:0000256" key="3">
    <source>
        <dbReference type="ARBA" id="ARBA00022726"/>
    </source>
</evidence>
<reference evidence="6 7" key="1">
    <citation type="submission" date="2019-02" db="EMBL/GenBank/DDBJ databases">
        <title>Deep-cultivation of Planctomycetes and their phenomic and genomic characterization uncovers novel biology.</title>
        <authorList>
            <person name="Wiegand S."/>
            <person name="Jogler M."/>
            <person name="Boedeker C."/>
            <person name="Pinto D."/>
            <person name="Vollmers J."/>
            <person name="Rivas-Marin E."/>
            <person name="Kohn T."/>
            <person name="Peeters S.H."/>
            <person name="Heuer A."/>
            <person name="Rast P."/>
            <person name="Oberbeckmann S."/>
            <person name="Bunk B."/>
            <person name="Jeske O."/>
            <person name="Meyerdierks A."/>
            <person name="Storesund J.E."/>
            <person name="Kallscheuer N."/>
            <person name="Luecker S."/>
            <person name="Lage O.M."/>
            <person name="Pohl T."/>
            <person name="Merkel B.J."/>
            <person name="Hornburger P."/>
            <person name="Mueller R.-W."/>
            <person name="Bruemmer F."/>
            <person name="Labrenz M."/>
            <person name="Spormann A.M."/>
            <person name="Op den Camp H."/>
            <person name="Overmann J."/>
            <person name="Amann R."/>
            <person name="Jetten M.S.M."/>
            <person name="Mascher T."/>
            <person name="Medema M.H."/>
            <person name="Devos D.P."/>
            <person name="Kaster A.-K."/>
            <person name="Ovreas L."/>
            <person name="Rohde M."/>
            <person name="Galperin M.Y."/>
            <person name="Jogler C."/>
        </authorList>
    </citation>
    <scope>NUCLEOTIDE SEQUENCE [LARGE SCALE GENOMIC DNA]</scope>
    <source>
        <strain evidence="6 7">Poly30</strain>
    </source>
</reference>
<comment type="subunit">
    <text evidence="4">Homohexamer. Dimer of a homotrimer.</text>
</comment>
<dbReference type="Gene3D" id="3.40.50.1580">
    <property type="entry name" value="Nucleoside phosphorylase domain"/>
    <property type="match status" value="1"/>
</dbReference>
<evidence type="ECO:0000313" key="7">
    <source>
        <dbReference type="Proteomes" id="UP000320390"/>
    </source>
</evidence>
<evidence type="ECO:0000256" key="1">
    <source>
        <dbReference type="ARBA" id="ARBA00022676"/>
    </source>
</evidence>
<feature type="site" description="Important for substrate specificity" evidence="4">
    <location>
        <position position="234"/>
    </location>
</feature>
<dbReference type="GO" id="GO:0017061">
    <property type="term" value="F:S-methyl-5-thioadenosine phosphorylase activity"/>
    <property type="evidence" value="ECO:0007669"/>
    <property type="project" value="UniProtKB-UniRule"/>
</dbReference>
<dbReference type="OrthoDB" id="1523230at2"/>
<keyword evidence="1 4" id="KW-0328">Glycosyltransferase</keyword>
<accession>A0A518EQA4</accession>
<name>A0A518EQA4_9BACT</name>
<dbReference type="GO" id="GO:0005829">
    <property type="term" value="C:cytosol"/>
    <property type="evidence" value="ECO:0007669"/>
    <property type="project" value="TreeGrafter"/>
</dbReference>
<feature type="binding site" evidence="4">
    <location>
        <begin position="221"/>
        <end position="223"/>
    </location>
    <ligand>
        <name>substrate</name>
    </ligand>
</feature>
<proteinExistence type="inferred from homology"/>
<dbReference type="CDD" id="cd09010">
    <property type="entry name" value="MTAP_SsMTAPII_like_MTIP"/>
    <property type="match status" value="1"/>
</dbReference>
<feature type="domain" description="Nucleoside phosphorylase" evidence="5">
    <location>
        <begin position="18"/>
        <end position="250"/>
    </location>
</feature>
<dbReference type="Pfam" id="PF01048">
    <property type="entry name" value="PNP_UDP_1"/>
    <property type="match status" value="1"/>
</dbReference>
<dbReference type="Proteomes" id="UP000320390">
    <property type="component" value="Chromosome"/>
</dbReference>
<feature type="site" description="Important for substrate specificity" evidence="4">
    <location>
        <position position="179"/>
    </location>
</feature>
<evidence type="ECO:0000259" key="5">
    <source>
        <dbReference type="Pfam" id="PF01048"/>
    </source>
</evidence>
<dbReference type="HAMAP" id="MF_01963">
    <property type="entry name" value="MTAP"/>
    <property type="match status" value="1"/>
</dbReference>
<dbReference type="AlphaFoldDB" id="A0A518EQA4"/>
<dbReference type="SUPFAM" id="SSF53167">
    <property type="entry name" value="Purine and uridine phosphorylases"/>
    <property type="match status" value="1"/>
</dbReference>
<comment type="catalytic activity">
    <reaction evidence="4">
        <text>S-methyl-5'-thioadenosine + phosphate = 5-(methylsulfanyl)-alpha-D-ribose 1-phosphate + adenine</text>
        <dbReference type="Rhea" id="RHEA:11852"/>
        <dbReference type="ChEBI" id="CHEBI:16708"/>
        <dbReference type="ChEBI" id="CHEBI:17509"/>
        <dbReference type="ChEBI" id="CHEBI:43474"/>
        <dbReference type="ChEBI" id="CHEBI:58533"/>
        <dbReference type="EC" id="2.4.2.28"/>
    </reaction>
</comment>